<dbReference type="OMA" id="LIVGIMQ"/>
<reference evidence="3" key="1">
    <citation type="journal article" date="2007" name="Nature">
        <title>The grapevine genome sequence suggests ancestral hexaploidization in major angiosperm phyla.</title>
        <authorList>
            <consortium name="The French-Italian Public Consortium for Grapevine Genome Characterization."/>
            <person name="Jaillon O."/>
            <person name="Aury J.-M."/>
            <person name="Noel B."/>
            <person name="Policriti A."/>
            <person name="Clepet C."/>
            <person name="Casagrande A."/>
            <person name="Choisne N."/>
            <person name="Aubourg S."/>
            <person name="Vitulo N."/>
            <person name="Jubin C."/>
            <person name="Vezzi A."/>
            <person name="Legeai F."/>
            <person name="Hugueney P."/>
            <person name="Dasilva C."/>
            <person name="Horner D."/>
            <person name="Mica E."/>
            <person name="Jublot D."/>
            <person name="Poulain J."/>
            <person name="Bruyere C."/>
            <person name="Billault A."/>
            <person name="Segurens B."/>
            <person name="Gouyvenoux M."/>
            <person name="Ugarte E."/>
            <person name="Cattonaro F."/>
            <person name="Anthouard V."/>
            <person name="Vico V."/>
            <person name="Del Fabbro C."/>
            <person name="Alaux M."/>
            <person name="Di Gaspero G."/>
            <person name="Dumas V."/>
            <person name="Felice N."/>
            <person name="Paillard S."/>
            <person name="Juman I."/>
            <person name="Moroldo M."/>
            <person name="Scalabrin S."/>
            <person name="Canaguier A."/>
            <person name="Le Clainche I."/>
            <person name="Malacrida G."/>
            <person name="Durand E."/>
            <person name="Pesole G."/>
            <person name="Laucou V."/>
            <person name="Chatelet P."/>
            <person name="Merdinoglu D."/>
            <person name="Delledonne M."/>
            <person name="Pezzotti M."/>
            <person name="Lecharny A."/>
            <person name="Scarpelli C."/>
            <person name="Artiguenave F."/>
            <person name="Pe M.E."/>
            <person name="Valle G."/>
            <person name="Morgante M."/>
            <person name="Caboche M."/>
            <person name="Adam-Blondon A.-F."/>
            <person name="Weissenbach J."/>
            <person name="Quetier F."/>
            <person name="Wincker P."/>
        </authorList>
    </citation>
    <scope>NUCLEOTIDE SEQUENCE [LARGE SCALE GENOMIC DNA]</scope>
    <source>
        <strain evidence="3">cv. Pinot noir / PN40024</strain>
    </source>
</reference>
<dbReference type="AlphaFoldDB" id="D7UE89"/>
<organism evidence="2 3">
    <name type="scientific">Vitis vinifera</name>
    <name type="common">Grape</name>
    <dbReference type="NCBI Taxonomy" id="29760"/>
    <lineage>
        <taxon>Eukaryota</taxon>
        <taxon>Viridiplantae</taxon>
        <taxon>Streptophyta</taxon>
        <taxon>Embryophyta</taxon>
        <taxon>Tracheophyta</taxon>
        <taxon>Spermatophyta</taxon>
        <taxon>Magnoliopsida</taxon>
        <taxon>eudicotyledons</taxon>
        <taxon>Gunneridae</taxon>
        <taxon>Pentapetalae</taxon>
        <taxon>rosids</taxon>
        <taxon>Vitales</taxon>
        <taxon>Vitaceae</taxon>
        <taxon>Viteae</taxon>
        <taxon>Vitis</taxon>
    </lineage>
</organism>
<dbReference type="STRING" id="29760.D7UE89"/>
<proteinExistence type="predicted"/>
<accession>D7UE89</accession>
<feature type="non-terminal residue" evidence="2">
    <location>
        <position position="56"/>
    </location>
</feature>
<evidence type="ECO:0000256" key="1">
    <source>
        <dbReference type="SAM" id="MobiDB-lite"/>
    </source>
</evidence>
<dbReference type="Proteomes" id="UP000009183">
    <property type="component" value="Chromosome 10"/>
</dbReference>
<feature type="region of interest" description="Disordered" evidence="1">
    <location>
        <begin position="1"/>
        <end position="34"/>
    </location>
</feature>
<dbReference type="InParanoid" id="D7UE89"/>
<sequence length="56" mass="6026">MGKSGGRKKKSGGVKPESGDNPIPNANGGVDLDSSIFLRRAHELKEEGNKRFQSKD</sequence>
<dbReference type="PaxDb" id="29760-VIT_10s0523g00010.t01"/>
<protein>
    <submittedName>
        <fullName evidence="2">Uncharacterized protein</fullName>
    </submittedName>
</protein>
<evidence type="ECO:0000313" key="3">
    <source>
        <dbReference type="Proteomes" id="UP000009183"/>
    </source>
</evidence>
<keyword evidence="3" id="KW-1185">Reference proteome</keyword>
<dbReference type="EMBL" id="FN596802">
    <property type="protein sequence ID" value="CBI41054.3"/>
    <property type="molecule type" value="Genomic_DNA"/>
</dbReference>
<dbReference type="HOGENOM" id="CLU_3020575_0_0_1"/>
<feature type="compositionally biased region" description="Basic residues" evidence="1">
    <location>
        <begin position="1"/>
        <end position="12"/>
    </location>
</feature>
<evidence type="ECO:0000313" key="2">
    <source>
        <dbReference type="EMBL" id="CBI41054.3"/>
    </source>
</evidence>
<dbReference type="OrthoDB" id="2942533at2759"/>
<name>D7UE89_VITVI</name>
<gene>
    <name evidence="2" type="ordered locus">VIT_10s0523g00010</name>
</gene>